<dbReference type="AlphaFoldDB" id="A0A6J5TY83"/>
<name>A0A6J5TY83_PRUAR</name>
<dbReference type="EMBL" id="CAEKDK010000002">
    <property type="protein sequence ID" value="CAB4268177.1"/>
    <property type="molecule type" value="Genomic_DNA"/>
</dbReference>
<feature type="compositionally biased region" description="Low complexity" evidence="1">
    <location>
        <begin position="1"/>
        <end position="54"/>
    </location>
</feature>
<feature type="compositionally biased region" description="Polar residues" evidence="1">
    <location>
        <begin position="55"/>
        <end position="75"/>
    </location>
</feature>
<accession>A0A6J5TY83</accession>
<evidence type="ECO:0000313" key="2">
    <source>
        <dbReference type="EMBL" id="CAB4268177.1"/>
    </source>
</evidence>
<reference evidence="2 3" key="1">
    <citation type="submission" date="2020-05" db="EMBL/GenBank/DDBJ databases">
        <authorList>
            <person name="Campoy J."/>
            <person name="Schneeberger K."/>
            <person name="Spophaly S."/>
        </authorList>
    </citation>
    <scope>NUCLEOTIDE SEQUENCE [LARGE SCALE GENOMIC DNA]</scope>
    <source>
        <strain evidence="2">PruArmRojPasFocal</strain>
    </source>
</reference>
<gene>
    <name evidence="2" type="ORF">CURHAP_LOCUS11281</name>
</gene>
<evidence type="ECO:0000313" key="3">
    <source>
        <dbReference type="Proteomes" id="UP000507222"/>
    </source>
</evidence>
<proteinExistence type="predicted"/>
<dbReference type="Proteomes" id="UP000507222">
    <property type="component" value="Unassembled WGS sequence"/>
</dbReference>
<evidence type="ECO:0000256" key="1">
    <source>
        <dbReference type="SAM" id="MobiDB-lite"/>
    </source>
</evidence>
<sequence length="149" mass="15874">MELTITTQLTPTISLPTTSPSTPTLPLLSPSTPSPTPSMRSSTDPTPAASSTSSKTWLPSRTTMAKIGATSSTPASARPPGPKAPASGARSRSYPRSIATILSPPSKVTPKKIQGDQQANWLQPNKEHKAKQPKIQLSYPSRHKTRHRS</sequence>
<organism evidence="2 3">
    <name type="scientific">Prunus armeniaca</name>
    <name type="common">Apricot</name>
    <name type="synonym">Armeniaca vulgaris</name>
    <dbReference type="NCBI Taxonomy" id="36596"/>
    <lineage>
        <taxon>Eukaryota</taxon>
        <taxon>Viridiplantae</taxon>
        <taxon>Streptophyta</taxon>
        <taxon>Embryophyta</taxon>
        <taxon>Tracheophyta</taxon>
        <taxon>Spermatophyta</taxon>
        <taxon>Magnoliopsida</taxon>
        <taxon>eudicotyledons</taxon>
        <taxon>Gunneridae</taxon>
        <taxon>Pentapetalae</taxon>
        <taxon>rosids</taxon>
        <taxon>fabids</taxon>
        <taxon>Rosales</taxon>
        <taxon>Rosaceae</taxon>
        <taxon>Amygdaloideae</taxon>
        <taxon>Amygdaleae</taxon>
        <taxon>Prunus</taxon>
    </lineage>
</organism>
<feature type="region of interest" description="Disordered" evidence="1">
    <location>
        <begin position="1"/>
        <end position="149"/>
    </location>
</feature>
<protein>
    <submittedName>
        <fullName evidence="2">Uncharacterized protein</fullName>
    </submittedName>
</protein>